<keyword evidence="2" id="KW-1185">Reference proteome</keyword>
<protein>
    <submittedName>
        <fullName evidence="1">Uncharacterized protein</fullName>
    </submittedName>
</protein>
<dbReference type="OMA" id="FLIVHIW"/>
<dbReference type="Proteomes" id="UP000688137">
    <property type="component" value="Unassembled WGS sequence"/>
</dbReference>
<comment type="caution">
    <text evidence="1">The sequence shown here is derived from an EMBL/GenBank/DDBJ whole genome shotgun (WGS) entry which is preliminary data.</text>
</comment>
<dbReference type="AlphaFoldDB" id="A0A8S1LSX3"/>
<proteinExistence type="predicted"/>
<name>A0A8S1LSX3_PARPR</name>
<sequence>MNRLAIKLFNFSSTNSTPIQWIKNKFNLKNTRGQFIFNDIETYIFGNQFNSKIQCDQILIRYNFLIVHIWLVQQALQQHLLKNYVIKQQLESILYKSASNYIYQFDDNYNQEMRQELERNQEVLQFVLDDYFIYQFKKKSLEQIVFEDILLRQQSEKQKIDKICTYIINNYNHMLKYDQRVLRGEKEKIIWVE</sequence>
<reference evidence="1" key="1">
    <citation type="submission" date="2021-01" db="EMBL/GenBank/DDBJ databases">
        <authorList>
            <consortium name="Genoscope - CEA"/>
            <person name="William W."/>
        </authorList>
    </citation>
    <scope>NUCLEOTIDE SEQUENCE</scope>
</reference>
<evidence type="ECO:0000313" key="2">
    <source>
        <dbReference type="Proteomes" id="UP000688137"/>
    </source>
</evidence>
<dbReference type="EMBL" id="CAJJDM010000047">
    <property type="protein sequence ID" value="CAD8071190.1"/>
    <property type="molecule type" value="Genomic_DNA"/>
</dbReference>
<evidence type="ECO:0000313" key="1">
    <source>
        <dbReference type="EMBL" id="CAD8071190.1"/>
    </source>
</evidence>
<accession>A0A8S1LSX3</accession>
<organism evidence="1 2">
    <name type="scientific">Paramecium primaurelia</name>
    <dbReference type="NCBI Taxonomy" id="5886"/>
    <lineage>
        <taxon>Eukaryota</taxon>
        <taxon>Sar</taxon>
        <taxon>Alveolata</taxon>
        <taxon>Ciliophora</taxon>
        <taxon>Intramacronucleata</taxon>
        <taxon>Oligohymenophorea</taxon>
        <taxon>Peniculida</taxon>
        <taxon>Parameciidae</taxon>
        <taxon>Paramecium</taxon>
    </lineage>
</organism>
<gene>
    <name evidence="1" type="ORF">PPRIM_AZ9-3.1.T0470019</name>
</gene>